<organism evidence="4 5">
    <name type="scientific">Prymnesium parvum</name>
    <name type="common">Toxic golden alga</name>
    <dbReference type="NCBI Taxonomy" id="97485"/>
    <lineage>
        <taxon>Eukaryota</taxon>
        <taxon>Haptista</taxon>
        <taxon>Haptophyta</taxon>
        <taxon>Prymnesiophyceae</taxon>
        <taxon>Prymnesiales</taxon>
        <taxon>Prymnesiaceae</taxon>
        <taxon>Prymnesium</taxon>
    </lineage>
</organism>
<keyword evidence="1" id="KW-0175">Coiled coil</keyword>
<protein>
    <recommendedName>
        <fullName evidence="3">V-SNARE coiled-coil homology domain-containing protein</fullName>
    </recommendedName>
</protein>
<dbReference type="PROSITE" id="PS50892">
    <property type="entry name" value="V_SNARE"/>
    <property type="match status" value="1"/>
</dbReference>
<feature type="transmembrane region" description="Helical" evidence="2">
    <location>
        <begin position="199"/>
        <end position="220"/>
    </location>
</feature>
<keyword evidence="2" id="KW-0812">Transmembrane</keyword>
<feature type="transmembrane region" description="Helical" evidence="2">
    <location>
        <begin position="226"/>
        <end position="244"/>
    </location>
</feature>
<evidence type="ECO:0000313" key="4">
    <source>
        <dbReference type="EMBL" id="KAL1526912.1"/>
    </source>
</evidence>
<dbReference type="Gene3D" id="1.20.5.110">
    <property type="match status" value="1"/>
</dbReference>
<comment type="caution">
    <text evidence="4">The sequence shown here is derived from an EMBL/GenBank/DDBJ whole genome shotgun (WGS) entry which is preliminary data.</text>
</comment>
<evidence type="ECO:0000256" key="2">
    <source>
        <dbReference type="SAM" id="Phobius"/>
    </source>
</evidence>
<accession>A0AB34K0P1</accession>
<dbReference type="PANTHER" id="PTHR21136:SF168">
    <property type="entry name" value="VESICLE-ASSOCIATED MEMBRANE PROTEIN 9"/>
    <property type="match status" value="1"/>
</dbReference>
<dbReference type="AlphaFoldDB" id="A0AB34K0P1"/>
<dbReference type="PANTHER" id="PTHR21136">
    <property type="entry name" value="SNARE PROTEINS"/>
    <property type="match status" value="1"/>
</dbReference>
<keyword evidence="2" id="KW-1133">Transmembrane helix</keyword>
<dbReference type="SUPFAM" id="SSF58038">
    <property type="entry name" value="SNARE fusion complex"/>
    <property type="match status" value="1"/>
</dbReference>
<dbReference type="Proteomes" id="UP001515480">
    <property type="component" value="Unassembled WGS sequence"/>
</dbReference>
<dbReference type="Pfam" id="PF00957">
    <property type="entry name" value="Synaptobrevin"/>
    <property type="match status" value="1"/>
</dbReference>
<name>A0AB34K0P1_PRYPA</name>
<dbReference type="InterPro" id="IPR042855">
    <property type="entry name" value="V_SNARE_CC"/>
</dbReference>
<sequence>MEDPNKQGILWAAVTRDSTTLAEAGQDTHGGAVLALAKKILAKKPSPGWEFERAGNLRACKFHVHEPGKVWAVCCVYAPGNIPEIQAKGFLEKIILLTEPLRETPAWQNGPTLVAQDSFAPTLLQRMQQANSGGKLAMVSKQVGEVKELMNSNIELLLENHHKLDELDEKASVMNRMASQFQKRSMQARKFQMWQQAKFGMATGTAVTVGVAVVTVPPLVAVMGPGGWAVGGAAALGTGAAVGYRMGR</sequence>
<feature type="domain" description="V-SNARE coiled-coil homology" evidence="3">
    <location>
        <begin position="135"/>
        <end position="196"/>
    </location>
</feature>
<evidence type="ECO:0000256" key="1">
    <source>
        <dbReference type="PROSITE-ProRule" id="PRU00290"/>
    </source>
</evidence>
<dbReference type="InterPro" id="IPR051097">
    <property type="entry name" value="Synaptobrevin-like_transport"/>
</dbReference>
<proteinExistence type="predicted"/>
<reference evidence="4 5" key="1">
    <citation type="journal article" date="2024" name="Science">
        <title>Giant polyketide synthase enzymes in the biosynthesis of giant marine polyether toxins.</title>
        <authorList>
            <person name="Fallon T.R."/>
            <person name="Shende V.V."/>
            <person name="Wierzbicki I.H."/>
            <person name="Pendleton A.L."/>
            <person name="Watervoot N.F."/>
            <person name="Auber R.P."/>
            <person name="Gonzalez D.J."/>
            <person name="Wisecaver J.H."/>
            <person name="Moore B.S."/>
        </authorList>
    </citation>
    <scope>NUCLEOTIDE SEQUENCE [LARGE SCALE GENOMIC DNA]</scope>
    <source>
        <strain evidence="4 5">12B1</strain>
    </source>
</reference>
<dbReference type="CDD" id="cd15843">
    <property type="entry name" value="R-SNARE"/>
    <property type="match status" value="1"/>
</dbReference>
<gene>
    <name evidence="4" type="ORF">AB1Y20_015603</name>
</gene>
<keyword evidence="2" id="KW-0472">Membrane</keyword>
<dbReference type="EMBL" id="JBGBPQ010000003">
    <property type="protein sequence ID" value="KAL1526912.1"/>
    <property type="molecule type" value="Genomic_DNA"/>
</dbReference>
<evidence type="ECO:0000259" key="3">
    <source>
        <dbReference type="PROSITE" id="PS50892"/>
    </source>
</evidence>
<evidence type="ECO:0000313" key="5">
    <source>
        <dbReference type="Proteomes" id="UP001515480"/>
    </source>
</evidence>
<keyword evidence="5" id="KW-1185">Reference proteome</keyword>